<evidence type="ECO:0000256" key="2">
    <source>
        <dbReference type="ARBA" id="ARBA00004123"/>
    </source>
</evidence>
<feature type="compositionally biased region" description="Basic and acidic residues" evidence="10">
    <location>
        <begin position="33"/>
        <end position="45"/>
    </location>
</feature>
<dbReference type="NCBIfam" id="TIGR00545">
    <property type="entry name" value="lipoyltrans"/>
    <property type="match status" value="1"/>
</dbReference>
<dbReference type="AlphaFoldDB" id="A0AAD7X546"/>
<dbReference type="CDD" id="cd16443">
    <property type="entry name" value="LplA"/>
    <property type="match status" value="1"/>
</dbReference>
<dbReference type="PANTHER" id="PTHR12561:SF3">
    <property type="entry name" value="LIPOYLTRANSFERASE 1, MITOCHONDRIAL"/>
    <property type="match status" value="1"/>
</dbReference>
<dbReference type="GO" id="GO:0009249">
    <property type="term" value="P:protein lipoylation"/>
    <property type="evidence" value="ECO:0007669"/>
    <property type="project" value="InterPro"/>
</dbReference>
<dbReference type="Pfam" id="PF21948">
    <property type="entry name" value="LplA-B_cat"/>
    <property type="match status" value="1"/>
</dbReference>
<dbReference type="GO" id="GO:0005634">
    <property type="term" value="C:nucleus"/>
    <property type="evidence" value="ECO:0007669"/>
    <property type="project" value="UniProtKB-SubCell"/>
</dbReference>
<evidence type="ECO:0000256" key="7">
    <source>
        <dbReference type="ARBA" id="ARBA00023015"/>
    </source>
</evidence>
<evidence type="ECO:0000256" key="9">
    <source>
        <dbReference type="ARBA" id="ARBA00023242"/>
    </source>
</evidence>
<evidence type="ECO:0000256" key="10">
    <source>
        <dbReference type="SAM" id="MobiDB-lite"/>
    </source>
</evidence>
<dbReference type="InterPro" id="IPR004562">
    <property type="entry name" value="LipoylTrfase_LipoateP_Ligase"/>
</dbReference>
<comment type="subcellular location">
    <subcellularLocation>
        <location evidence="2">Nucleus</location>
    </subcellularLocation>
</comment>
<evidence type="ECO:0000313" key="12">
    <source>
        <dbReference type="EMBL" id="KAJ8463644.1"/>
    </source>
</evidence>
<keyword evidence="13" id="KW-1185">Reference proteome</keyword>
<evidence type="ECO:0000256" key="6">
    <source>
        <dbReference type="ARBA" id="ARBA00022853"/>
    </source>
</evidence>
<comment type="caution">
    <text evidence="12">The sequence shown here is derived from an EMBL/GenBank/DDBJ whole genome shotgun (WGS) entry which is preliminary data.</text>
</comment>
<dbReference type="SMART" id="SM00717">
    <property type="entry name" value="SANT"/>
    <property type="match status" value="1"/>
</dbReference>
<feature type="region of interest" description="Disordered" evidence="10">
    <location>
        <begin position="438"/>
        <end position="490"/>
    </location>
</feature>
<feature type="compositionally biased region" description="Polar residues" evidence="10">
    <location>
        <begin position="307"/>
        <end position="327"/>
    </location>
</feature>
<sequence length="871" mass="97864">MAASAADVRSILSIPNPPASGSGSGAQQAKKPQQAERAKKPEGIPRELYALIGPSAPTLAAQFAKPRLKQKPNLGGGGRVKWKVIQDERIGAGARTDGLQLSHWVKASTDPEADYPFAKYNIQPPHYVYSQDEYSRLLEDPKWTREETDYLFELVRQYDGRFYVVHDRYEFPNSEGTSRSLEDLKDRYFSVCRKLVRNRPWPGDEASKAALLSSLSFDKDREVMRKQYVISLENRTPEQIAEEDALYLELEKLKENERRFKKDRDELLRTLLGIDSGLPDIPVDEEGLQGTSTDTKKKKKTVAGSVEPQTPQTPTAPNVISLSQPQPKKSAKSAAYDALHCIHRTGDAQTATSSKAPHTPVHLRSLKIPQPKQTIAQRIAQVLGELGISHNRLVMPTRDNIARLESVVHDAGLVVEKKKALDKVEQDLKTMKARLAALRGEAPEEDGETPQTPMEVEEGPEESVVDGRAQSVMSTKSTRSRRQNNEGLGAMPPLHVLRKCATRRTALSRCYSSGPGTLTPKHSIYVSESTDPYFNLTFEDWLFRHKSPDEPALLLYRDSPCVVIGRNQNPWKEVNLRASRRTGIPFIRRHSGGGTVYHDLGNTNFSIHLPRASFDRHATAQVVLKAVRSMGVDANVNDRNDICVGKEKICFLIAFLRTCLTHTNALYVSGSAYKIVKDRAYHHGTMLISTRLDTLGELLRSGKDTMETRGVASVRSPVCNLQQYHVGVSHEKFLEAVIDAYRQEYDVYEEPHLVRDVDGYREIPYIREGMEVLKTWDWAFGQTPEFTYKIERRFTWGTMASELRSKHGIILSCSFNYTEDMDGALRGKLDALASKLKGQRYGSVGSEISMIAEGDERIADVWTWLRAEMDS</sequence>
<dbReference type="Gene3D" id="3.30.930.10">
    <property type="entry name" value="Bira Bifunctional Protein, Domain 2"/>
    <property type="match status" value="1"/>
</dbReference>
<keyword evidence="6" id="KW-0156">Chromatin regulator</keyword>
<dbReference type="InterPro" id="IPR009057">
    <property type="entry name" value="Homeodomain-like_sf"/>
</dbReference>
<evidence type="ECO:0000256" key="3">
    <source>
        <dbReference type="ARBA" id="ARBA00005085"/>
    </source>
</evidence>
<feature type="region of interest" description="Disordered" evidence="10">
    <location>
        <begin position="1"/>
        <end position="47"/>
    </location>
</feature>
<dbReference type="EMBL" id="JAPEVG010000380">
    <property type="protein sequence ID" value="KAJ8463644.1"/>
    <property type="molecule type" value="Genomic_DNA"/>
</dbReference>
<comment type="function">
    <text evidence="1">Catalyzes both the ATP-dependent activation of exogenously supplied lipoate to lipoyl-AMP and the transfer of the activated lipoyl onto the lipoyl domains of lipoate-dependent enzymes.</text>
</comment>
<dbReference type="GO" id="GO:0017118">
    <property type="term" value="F:lipoyltransferase activity"/>
    <property type="evidence" value="ECO:0007669"/>
    <property type="project" value="TreeGrafter"/>
</dbReference>
<dbReference type="FunFam" id="1.10.10.60:FF:000087">
    <property type="entry name" value="DNA methyltransferase 1-associated protein 1"/>
    <property type="match status" value="1"/>
</dbReference>
<dbReference type="PROSITE" id="PS51733">
    <property type="entry name" value="BPL_LPL_CATALYTIC"/>
    <property type="match status" value="1"/>
</dbReference>
<dbReference type="Proteomes" id="UP001215151">
    <property type="component" value="Unassembled WGS sequence"/>
</dbReference>
<feature type="region of interest" description="Disordered" evidence="10">
    <location>
        <begin position="279"/>
        <end position="331"/>
    </location>
</feature>
<dbReference type="InterPro" id="IPR032563">
    <property type="entry name" value="DAMP1_SANT-like"/>
</dbReference>
<keyword evidence="9" id="KW-0539">Nucleus</keyword>
<dbReference type="GO" id="GO:0005694">
    <property type="term" value="C:chromosome"/>
    <property type="evidence" value="ECO:0007669"/>
    <property type="project" value="UniProtKB-ARBA"/>
</dbReference>
<dbReference type="SUPFAM" id="SSF55681">
    <property type="entry name" value="Class II aaRS and biotin synthetases"/>
    <property type="match status" value="1"/>
</dbReference>
<dbReference type="GO" id="GO:0006325">
    <property type="term" value="P:chromatin organization"/>
    <property type="evidence" value="ECO:0007669"/>
    <property type="project" value="UniProtKB-KW"/>
</dbReference>
<dbReference type="SUPFAM" id="SSF46689">
    <property type="entry name" value="Homeodomain-like"/>
    <property type="match status" value="1"/>
</dbReference>
<feature type="compositionally biased region" description="Polar residues" evidence="10">
    <location>
        <begin position="19"/>
        <end position="31"/>
    </location>
</feature>
<evidence type="ECO:0000259" key="11">
    <source>
        <dbReference type="PROSITE" id="PS51733"/>
    </source>
</evidence>
<keyword evidence="8" id="KW-0804">Transcription</keyword>
<comment type="similarity">
    <text evidence="4">Belongs to the LplA family.</text>
</comment>
<dbReference type="InterPro" id="IPR045864">
    <property type="entry name" value="aa-tRNA-synth_II/BPL/LPL"/>
</dbReference>
<reference evidence="12" key="1">
    <citation type="submission" date="2022-11" db="EMBL/GenBank/DDBJ databases">
        <title>Genome Sequence of Cubamyces cubensis.</title>
        <authorList>
            <person name="Buettner E."/>
        </authorList>
    </citation>
    <scope>NUCLEOTIDE SEQUENCE</scope>
    <source>
        <strain evidence="12">MPL-01</strain>
    </source>
</reference>
<feature type="domain" description="BPL/LPL catalytic" evidence="11">
    <location>
        <begin position="547"/>
        <end position="749"/>
    </location>
</feature>
<dbReference type="Gene3D" id="1.10.10.60">
    <property type="entry name" value="Homeodomain-like"/>
    <property type="match status" value="1"/>
</dbReference>
<evidence type="ECO:0000256" key="1">
    <source>
        <dbReference type="ARBA" id="ARBA00003253"/>
    </source>
</evidence>
<gene>
    <name evidence="12" type="ORF">ONZ51_g10121</name>
</gene>
<evidence type="ECO:0000256" key="8">
    <source>
        <dbReference type="ARBA" id="ARBA00023163"/>
    </source>
</evidence>
<dbReference type="GO" id="GO:0005739">
    <property type="term" value="C:mitochondrion"/>
    <property type="evidence" value="ECO:0007669"/>
    <property type="project" value="TreeGrafter"/>
</dbReference>
<evidence type="ECO:0000313" key="13">
    <source>
        <dbReference type="Proteomes" id="UP001215151"/>
    </source>
</evidence>
<protein>
    <recommendedName>
        <fullName evidence="5">Putative lipoate-protein ligase A</fullName>
    </recommendedName>
</protein>
<organism evidence="12 13">
    <name type="scientific">Trametes cubensis</name>
    <dbReference type="NCBI Taxonomy" id="1111947"/>
    <lineage>
        <taxon>Eukaryota</taxon>
        <taxon>Fungi</taxon>
        <taxon>Dikarya</taxon>
        <taxon>Basidiomycota</taxon>
        <taxon>Agaricomycotina</taxon>
        <taxon>Agaricomycetes</taxon>
        <taxon>Polyporales</taxon>
        <taxon>Polyporaceae</taxon>
        <taxon>Trametes</taxon>
    </lineage>
</organism>
<name>A0AAD7X546_9APHY</name>
<accession>A0AAD7X546</accession>
<keyword evidence="7" id="KW-0805">Transcription regulation</keyword>
<dbReference type="InterPro" id="IPR004143">
    <property type="entry name" value="BPL_LPL_catalytic"/>
</dbReference>
<comment type="pathway">
    <text evidence="3">Protein modification; protein lipoylation via exogenous pathway; protein N(6)-(lipoyl)lysine from lipoate: step 2/2.</text>
</comment>
<dbReference type="PANTHER" id="PTHR12561">
    <property type="entry name" value="LIPOATE-PROTEIN LIGASE"/>
    <property type="match status" value="1"/>
</dbReference>
<feature type="compositionally biased region" description="Acidic residues" evidence="10">
    <location>
        <begin position="455"/>
        <end position="464"/>
    </location>
</feature>
<dbReference type="InterPro" id="IPR001005">
    <property type="entry name" value="SANT/Myb"/>
</dbReference>
<dbReference type="SUPFAM" id="SSF82649">
    <property type="entry name" value="SufE/NifU"/>
    <property type="match status" value="1"/>
</dbReference>
<dbReference type="Gene3D" id="3.30.390.50">
    <property type="entry name" value="CO dehydrogenase flavoprotein, C-terminal domain"/>
    <property type="match status" value="1"/>
</dbReference>
<dbReference type="Pfam" id="PF16282">
    <property type="entry name" value="SANT_DAMP1_like"/>
    <property type="match status" value="1"/>
</dbReference>
<evidence type="ECO:0000256" key="4">
    <source>
        <dbReference type="ARBA" id="ARBA00008242"/>
    </source>
</evidence>
<proteinExistence type="inferred from homology"/>
<evidence type="ECO:0000256" key="5">
    <source>
        <dbReference type="ARBA" id="ARBA00015925"/>
    </source>
</evidence>